<evidence type="ECO:0000313" key="2">
    <source>
        <dbReference type="EMBL" id="CDW27473.1"/>
    </source>
</evidence>
<accession>A0A0K2TMZ3</accession>
<dbReference type="AlphaFoldDB" id="A0A0K2TMZ3"/>
<name>A0A0K2TMZ3_LEPSM</name>
<evidence type="ECO:0000256" key="1">
    <source>
        <dbReference type="SAM" id="MobiDB-lite"/>
    </source>
</evidence>
<feature type="region of interest" description="Disordered" evidence="1">
    <location>
        <begin position="19"/>
        <end position="40"/>
    </location>
</feature>
<feature type="compositionally biased region" description="Pro residues" evidence="1">
    <location>
        <begin position="21"/>
        <end position="40"/>
    </location>
</feature>
<sequence>MTVSYTVEGDSGFVADVVTELPPPPPPAYGAPPAPLPSYT</sequence>
<dbReference type="EMBL" id="HACA01010112">
    <property type="protein sequence ID" value="CDW27473.1"/>
    <property type="molecule type" value="Transcribed_RNA"/>
</dbReference>
<reference evidence="2" key="1">
    <citation type="submission" date="2014-05" db="EMBL/GenBank/DDBJ databases">
        <authorList>
            <person name="Chronopoulou M."/>
        </authorList>
    </citation>
    <scope>NUCLEOTIDE SEQUENCE</scope>
    <source>
        <tissue evidence="2">Whole organism</tissue>
    </source>
</reference>
<protein>
    <submittedName>
        <fullName evidence="2">Uncharacterized protein</fullName>
    </submittedName>
</protein>
<proteinExistence type="predicted"/>
<organism evidence="2">
    <name type="scientific">Lepeophtheirus salmonis</name>
    <name type="common">Salmon louse</name>
    <name type="synonym">Caligus salmonis</name>
    <dbReference type="NCBI Taxonomy" id="72036"/>
    <lineage>
        <taxon>Eukaryota</taxon>
        <taxon>Metazoa</taxon>
        <taxon>Ecdysozoa</taxon>
        <taxon>Arthropoda</taxon>
        <taxon>Crustacea</taxon>
        <taxon>Multicrustacea</taxon>
        <taxon>Hexanauplia</taxon>
        <taxon>Copepoda</taxon>
        <taxon>Siphonostomatoida</taxon>
        <taxon>Caligidae</taxon>
        <taxon>Lepeophtheirus</taxon>
    </lineage>
</organism>